<keyword evidence="4" id="KW-1185">Reference proteome</keyword>
<dbReference type="RefSeq" id="NP_001119201.1">
    <property type="nucleotide sequence ID" value="NM_001125729.1"/>
</dbReference>
<protein>
    <submittedName>
        <fullName evidence="3">Transmembrane protein</fullName>
    </submittedName>
</protein>
<evidence type="ECO:0000313" key="3">
    <source>
        <dbReference type="EMBL" id="AED91437.1"/>
    </source>
</evidence>
<reference evidence="4" key="2">
    <citation type="journal article" date="2017" name="Plant J.">
        <title>Araport11: a complete reannotation of the Arabidopsis thaliana reference genome.</title>
        <authorList>
            <person name="Cheng C.Y."/>
            <person name="Krishnakumar V."/>
            <person name="Chan A.P."/>
            <person name="Thibaud-Nissen F."/>
            <person name="Schobel S."/>
            <person name="Town C.D."/>
        </authorList>
    </citation>
    <scope>GENOME REANNOTATION</scope>
    <source>
        <strain evidence="4">cv. Columbia</strain>
    </source>
</reference>
<sequence length="45" mass="5493">MVPRKPTLLNPYRVLKYSDEFVTFEGILILFINWVLFLYRFVLLN</sequence>
<evidence type="ECO:0000313" key="4">
    <source>
        <dbReference type="Proteomes" id="UP000006548"/>
    </source>
</evidence>
<dbReference type="HOGENOM" id="CLU_3208311_0_0_1"/>
<dbReference type="KEGG" id="ath:AT5G09711"/>
<feature type="transmembrane region" description="Helical" evidence="1">
    <location>
        <begin position="21"/>
        <end position="42"/>
    </location>
</feature>
<gene>
    <name evidence="2 3" type="ordered locus">At5g09711</name>
</gene>
<evidence type="ECO:0000313" key="2">
    <source>
        <dbReference type="Araport" id="AT5G09711"/>
    </source>
</evidence>
<accession>B3H7H0</accession>
<keyword evidence="1" id="KW-0472">Membrane</keyword>
<keyword evidence="1" id="KW-1133">Transmembrane helix</keyword>
<name>B3H7H0_ARATH</name>
<dbReference type="InParanoid" id="B3H7H0"/>
<keyword evidence="1 3" id="KW-0812">Transmembrane</keyword>
<dbReference type="Araport" id="AT5G09711"/>
<proteinExistence type="predicted"/>
<dbReference type="PaxDb" id="3702-AT5G09711.1"/>
<organism evidence="3 4">
    <name type="scientific">Arabidopsis thaliana</name>
    <name type="common">Mouse-ear cress</name>
    <dbReference type="NCBI Taxonomy" id="3702"/>
    <lineage>
        <taxon>Eukaryota</taxon>
        <taxon>Viridiplantae</taxon>
        <taxon>Streptophyta</taxon>
        <taxon>Embryophyta</taxon>
        <taxon>Tracheophyta</taxon>
        <taxon>Spermatophyta</taxon>
        <taxon>Magnoliopsida</taxon>
        <taxon>eudicotyledons</taxon>
        <taxon>Gunneridae</taxon>
        <taxon>Pentapetalae</taxon>
        <taxon>rosids</taxon>
        <taxon>malvids</taxon>
        <taxon>Brassicales</taxon>
        <taxon>Brassicaceae</taxon>
        <taxon>Camelineae</taxon>
        <taxon>Arabidopsis</taxon>
    </lineage>
</organism>
<dbReference type="Proteomes" id="UP000006548">
    <property type="component" value="Chromosome 5"/>
</dbReference>
<dbReference type="GeneID" id="6241407"/>
<dbReference type="AlphaFoldDB" id="B3H7H0"/>
<dbReference type="TAIR" id="AT5G09711"/>
<dbReference type="EMBL" id="CP002688">
    <property type="protein sequence ID" value="AED91437.1"/>
    <property type="molecule type" value="Genomic_DNA"/>
</dbReference>
<reference evidence="3 4" key="1">
    <citation type="journal article" date="2000" name="Nature">
        <title>Sequence and analysis of chromosome 5 of the plant Arabidopsis thaliana.</title>
        <authorList>
            <consortium name="Kazusa DNA Research Institute"/>
            <consortium name="Cold Spring Harbor and Washington University in St Louis Sequencing Consortium"/>
            <consortium name="European Union Arabidopsis Genome Sequencing Consortium"/>
            <person name="Tabata S."/>
            <person name="Kaneko T."/>
            <person name="Nakamura Y."/>
            <person name="Kotani H."/>
            <person name="Kato T."/>
            <person name="Asamizu E."/>
            <person name="Miyajima N."/>
            <person name="Sasamoto S."/>
            <person name="Kimura T."/>
            <person name="Hosouchi T."/>
            <person name="Kawashima K."/>
            <person name="Kohara M."/>
            <person name="Matsumoto M."/>
            <person name="Matsuno A."/>
            <person name="Muraki A."/>
            <person name="Nakayama S."/>
            <person name="Nakazaki N."/>
            <person name="Naruo K."/>
            <person name="Okumura S."/>
            <person name="Shinpo S."/>
            <person name="Takeuchi C."/>
            <person name="Wada T."/>
            <person name="Watanabe A."/>
            <person name="Yamada M."/>
            <person name="Yasuda M."/>
            <person name="Sato S."/>
            <person name="de la Bastide M."/>
            <person name="Huang E."/>
            <person name="Spiegel L."/>
            <person name="Gnoj L."/>
            <person name="O'Shaughnessy A."/>
            <person name="Preston R."/>
            <person name="Habermann K."/>
            <person name="Murray J."/>
            <person name="Johnson D."/>
            <person name="Rohlfing T."/>
            <person name="Nelson J."/>
            <person name="Stoneking T."/>
            <person name="Pepin K."/>
            <person name="Spieth J."/>
            <person name="Sekhon M."/>
            <person name="Armstrong J."/>
            <person name="Becker M."/>
            <person name="Belter E."/>
            <person name="Cordum H."/>
            <person name="Cordes M."/>
            <person name="Courtney L."/>
            <person name="Courtney W."/>
            <person name="Dante M."/>
            <person name="Du H."/>
            <person name="Edwards J."/>
            <person name="Fryman J."/>
            <person name="Haakensen B."/>
            <person name="Lamar E."/>
            <person name="Latreille P."/>
            <person name="Leonard S."/>
            <person name="Meyer R."/>
            <person name="Mulvaney E."/>
            <person name="Ozersky P."/>
            <person name="Riley A."/>
            <person name="Strowmatt C."/>
            <person name="Wagner-McPherson C."/>
            <person name="Wollam A."/>
            <person name="Yoakum M."/>
            <person name="Bell M."/>
            <person name="Dedhia N."/>
            <person name="Parnell L."/>
            <person name="Shah R."/>
            <person name="Rodriguez M."/>
            <person name="See L.H."/>
            <person name="Vil D."/>
            <person name="Baker J."/>
            <person name="Kirchoff K."/>
            <person name="Toth K."/>
            <person name="King L."/>
            <person name="Bahret A."/>
            <person name="Miller B."/>
            <person name="Marra M."/>
            <person name="Martienssen R."/>
            <person name="McCombie W.R."/>
            <person name="Wilson R.K."/>
            <person name="Murphy G."/>
            <person name="Bancroft I."/>
            <person name="Volckaert G."/>
            <person name="Wambutt R."/>
            <person name="Dusterhoft A."/>
            <person name="Stiekema W."/>
            <person name="Pohl T."/>
            <person name="Entian K.D."/>
            <person name="Terryn N."/>
            <person name="Hartley N."/>
            <person name="Bent E."/>
            <person name="Johnson S."/>
            <person name="Langham S.A."/>
            <person name="McCullagh B."/>
            <person name="Robben J."/>
            <person name="Grymonprez B."/>
            <person name="Zimmermann W."/>
            <person name="Ramsperger U."/>
            <person name="Wedler H."/>
            <person name="Balke K."/>
            <person name="Wedler E."/>
            <person name="Peters S."/>
            <person name="van Staveren M."/>
            <person name="Dirkse W."/>
            <person name="Mooijman P."/>
            <person name="Lankhorst R.K."/>
            <person name="Weitzenegger T."/>
            <person name="Bothe G."/>
            <person name="Rose M."/>
            <person name="Hauf J."/>
            <person name="Berneiser S."/>
            <person name="Hempel S."/>
            <person name="Feldpausch M."/>
            <person name="Lamberth S."/>
            <person name="Villarroel R."/>
            <person name="Gielen J."/>
            <person name="Ardiles W."/>
            <person name="Bents O."/>
            <person name="Lemcke K."/>
            <person name="Kolesov G."/>
            <person name="Mayer K."/>
            <person name="Rudd S."/>
            <person name="Schoof H."/>
            <person name="Schueller C."/>
            <person name="Zaccaria P."/>
            <person name="Mewes H.W."/>
            <person name="Bevan M."/>
            <person name="Fransz P."/>
        </authorList>
    </citation>
    <scope>NUCLEOTIDE SEQUENCE [LARGE SCALE GENOMIC DNA]</scope>
    <source>
        <strain evidence="4">cv. Columbia</strain>
    </source>
</reference>
<dbReference type="SMR" id="B3H7H0"/>
<evidence type="ECO:0000256" key="1">
    <source>
        <dbReference type="SAM" id="Phobius"/>
    </source>
</evidence>